<evidence type="ECO:0000313" key="12">
    <source>
        <dbReference type="EMBL" id="KAK8898899.1"/>
    </source>
</evidence>
<dbReference type="Gene3D" id="1.10.1070.11">
    <property type="entry name" value="Phosphatidylinositol 3-/4-kinase, catalytic domain"/>
    <property type="match status" value="1"/>
</dbReference>
<dbReference type="PANTHER" id="PTHR37079">
    <property type="entry name" value="SERINE/THREONINE-PROTEIN KINASE ATM"/>
    <property type="match status" value="1"/>
</dbReference>
<keyword evidence="5" id="KW-0227">DNA damage</keyword>
<dbReference type="InterPro" id="IPR038980">
    <property type="entry name" value="ATM_plant"/>
</dbReference>
<dbReference type="InterPro" id="IPR018936">
    <property type="entry name" value="PI3/4_kinase_CS"/>
</dbReference>
<evidence type="ECO:0000259" key="11">
    <source>
        <dbReference type="PROSITE" id="PS51190"/>
    </source>
</evidence>
<keyword evidence="9" id="KW-0472">Membrane</keyword>
<feature type="transmembrane region" description="Helical" evidence="9">
    <location>
        <begin position="52"/>
        <end position="72"/>
    </location>
</feature>
<evidence type="ECO:0000256" key="3">
    <source>
        <dbReference type="ARBA" id="ARBA00022679"/>
    </source>
</evidence>
<sequence length="2644" mass="307247">MEISQICNEFIKTLNSSNNSIKGFSEKTEKIESLCRVLEDERIKQDFIKSSYVSDVIIAVLNMSITAITIGLKRGSFQYQRFEAVPRFFECLSFRNIPLAKEEKDTQNLINLLIDIIIKYVPQADDEHWIFWLKVFTEMMKIPTFFNLFRSECDQSDDNDISYIQLDTLFELITNLMKYKKISSNKFYADQRSLSLLLFSTFLKYSPYPPSPDTVNSIFELSDSLADIDMPNTDFKNLLSILNKLIALSPISFLIDSNSPFHAPFNDKILKTIFEKWNDYQTSSSVRKSASAYLLLFLTTMDALEYPIEQNVYDSWAKRILSVWSNFQNRGKILKSHKYIPYLRTDVEFFKRSNDDSIPQRLIQFILKKNKFNPNFSIIWLFTAIGLYSPTIIPQGDWLKILRSITTFKIGDAIIRDQEILTDFLDFVSVMVDIIESKTEWNNVFIFLINNQPARPISSFYSLISKILSKQKIDTQTVHKYQELFWDAQSNSTLFTIERLRCIHTLIYYFGFANEVSRTNCFDSLISLLDSKDSFSTDYLKQLSLTVYSIISSHPCAIINDKQTKVKEKSIDDVCNRLKKHLEITTAKKKIDSPLQTEELFLITPDSSQITVDDEIENLLSAEIQDDPVDDEFQENNDKDENPQFLLCNYISKEKQAHFAQNIVNKDIKNESNSCLFRLFLTSKMPNFFDPNQFFANFKEQFNENCSIENFPEYFKKLLTLTDEIQAEDFQPFFEEIESFFNIAEEYIKSCDEKIQEFLRDRSMSWNLLNDILLLDIFEDLPLLSEFAVKCSNLAIGTGDHFYYCFQEILSTTVWVPTLHLKICSNLLKLSLSEQQKAEIINSLESVAIRILQVLLVPVKERDEFMEELLDVLIYDNSKPMSDLFMSISKYPVTPSMKLNLLYIMQNNYRKSNQIFDCFWESGLNSPFFIQDDYPTIRLQSIDTIISILKLKEIVVSSDDEIITQKIDKYKFFESIISPYINEMLCDTDWPTSKQTIFTSIKTLISITAEIPELSTKALNIIFNQFTIHDHSLFPNQCINVLFSGLSSRIHFSLFLRQFIPMMISQLVDLSDRLAAYPFDLFFFDEIGVSKNEAKRMFCDIAAPYVISYSIAQSKNDLIDFFATSLKKQRKVIITENSSYICAYLLNAIAESSDEEEITNLRNYYQSFMKGNLFNSPIPLLSFVLMTSEDAIISSYQTILRENKYSKEFIDFRHFIFRLYTNIFKAHHELVQSYYLQQFTLYVSIIFQNHKKEFEEKPTLYSDILALAVNLLEFVPPSESSNLLNAISSNIPDNFNMKMVGFIKNIEDICINIGYHQSLDYFFEKFPTLIDEILIFDFLKERQLEKRTPLNEFIRIAKTKRLNQESIDFLLVEFLEKGEYISQIEKLSSGAKRIVLNEVYKFAVSNPQTLALHLYSEMFLTFIKIHPSPLIIASNKNAPVLLFEKILELARDKNPSISRSALTSLHILLSKNLIPKAVQDNKLLFSQLVQYDNFARPRKKIKRPDEDSPWICKFACKYIEKMGEDQLCHAFASLAASSPEFCTQLFPHLFVECLNSPLYSQIYDEFKRFAEDPRKYFEECKLFVTAFNYLRSIIFHDLQSQSPEWHLKWCNRHIDFALIMEVCLKIGDPFSAYQYAEFAREAFDMSDEPLERIFTHLGVDDLKYGLNINFTNPLSVAGLHLQERRFEKALVLYDNGNSVDNMSKTLCSLHLYNLLNNLNTSEKNIESLWRLRKWDISSEIMREMNIKDHSAGLFTVMQAFASNNEEAITQKLNDFTQNFHFDTNSSVYEQLSNLLDASALDWFHAVMSESNSKLCHLFPQSIIKLYRRSLKKLNQLSSQYYNITESANALHGVFFCILSNLSNDPISLPGVPPKFFSGVITNALENNEIESAQYFITLLQENQKKVPQFSNFEQIRVLYASNSHHAVSLLDRNYKQIILRRGQLNSEKRRDRFNLRVEFARASWNAHTNNLPCSQIFDQLQDVIHKCEQSNLIDLMADAEFTLARIYHRQHREICDYFMSPEYGTIRDIINYEKACISAKSGTKSSSLRNTKQDLKNYQDIISHYKELFSTTIVSAIDNYMNALAHTDKYDLECSFAVVGLWFDYSYTKYKEYVQEVPDLIPTMEELFPKINANKFLPLFYQLAARVDVAGEMSSTQNSDYNTDFQRFLREQMVTSICQMNPNECFPILYALKKNNEKQNKYDEIENLIDSITSISDELRNRWQQMSVLLGCYLTLAAAPQMNEKENSLPRLDKKLLQCTTNRMPFVTIITNSKEIGIKSFSDKITVLNGINRPLLLEILGDDGIVYRQILKGNKDDLRQDAVMQQLFGLSSKLLSKRNPNLSIRYYKVVPLSQTTGVIEFVEGSISISDYLFRKEKEYTGAYTRYYVKEGTFPIAKIISEFHQRSKNYHKNAKTPKTRNDLIKYFIDIRNSIKPVFHFFFIEQFPNPGDWFISRLRYCRHTATNSILGHILGIGDRHLNNIMIDKKTGEIIHIDLGIAFDQGKALSVMELVPFRLTNEIIDGMGWMGKEGIFRKTCEESMKVLRNNTEYFLTVLQVFMSDPLYSWNLVPKNQRDKFNNPLAGTTAGRNKNKIAESVIVTCRRKLEGRETGENLSVEGQVSKLINDATNAENLALMYSGWKPYL</sequence>
<evidence type="ECO:0000259" key="10">
    <source>
        <dbReference type="PROSITE" id="PS50290"/>
    </source>
</evidence>
<feature type="domain" description="FATC" evidence="11">
    <location>
        <begin position="2612"/>
        <end position="2644"/>
    </location>
</feature>
<dbReference type="SMART" id="SM01343">
    <property type="entry name" value="FATC"/>
    <property type="match status" value="1"/>
</dbReference>
<dbReference type="InterPro" id="IPR003152">
    <property type="entry name" value="FATC_dom"/>
</dbReference>
<dbReference type="Gene3D" id="3.30.1010.10">
    <property type="entry name" value="Phosphatidylinositol 3-kinase Catalytic Subunit, Chain A, domain 4"/>
    <property type="match status" value="1"/>
</dbReference>
<comment type="subcellular location">
    <subcellularLocation>
        <location evidence="1">Nucleus</location>
    </subcellularLocation>
</comment>
<gene>
    <name evidence="12" type="ORF">M9Y10_001191</name>
</gene>
<dbReference type="InterPro" id="IPR044107">
    <property type="entry name" value="PIKKc_ATM"/>
</dbReference>
<organism evidence="12 13">
    <name type="scientific">Tritrichomonas musculus</name>
    <dbReference type="NCBI Taxonomy" id="1915356"/>
    <lineage>
        <taxon>Eukaryota</taxon>
        <taxon>Metamonada</taxon>
        <taxon>Parabasalia</taxon>
        <taxon>Tritrichomonadida</taxon>
        <taxon>Tritrichomonadidae</taxon>
        <taxon>Tritrichomonas</taxon>
    </lineage>
</organism>
<keyword evidence="3" id="KW-0808">Transferase</keyword>
<dbReference type="Pfam" id="PF02260">
    <property type="entry name" value="FATC"/>
    <property type="match status" value="1"/>
</dbReference>
<dbReference type="PROSITE" id="PS00915">
    <property type="entry name" value="PI3_4_KINASE_1"/>
    <property type="match status" value="1"/>
</dbReference>
<dbReference type="Proteomes" id="UP001470230">
    <property type="component" value="Unassembled WGS sequence"/>
</dbReference>
<dbReference type="SMART" id="SM00146">
    <property type="entry name" value="PI3Kc"/>
    <property type="match status" value="1"/>
</dbReference>
<evidence type="ECO:0000256" key="2">
    <source>
        <dbReference type="ARBA" id="ARBA00012513"/>
    </source>
</evidence>
<keyword evidence="6" id="KW-0418">Kinase</keyword>
<proteinExistence type="predicted"/>
<dbReference type="SUPFAM" id="SSF56112">
    <property type="entry name" value="Protein kinase-like (PK-like)"/>
    <property type="match status" value="1"/>
</dbReference>
<keyword evidence="7" id="KW-0067">ATP-binding</keyword>
<keyword evidence="9" id="KW-1133">Transmembrane helix</keyword>
<comment type="caution">
    <text evidence="12">The sequence shown here is derived from an EMBL/GenBank/DDBJ whole genome shotgun (WGS) entry which is preliminary data.</text>
</comment>
<evidence type="ECO:0000256" key="1">
    <source>
        <dbReference type="ARBA" id="ARBA00004123"/>
    </source>
</evidence>
<name>A0ABR2L6B9_9EUKA</name>
<evidence type="ECO:0000256" key="5">
    <source>
        <dbReference type="ARBA" id="ARBA00022763"/>
    </source>
</evidence>
<evidence type="ECO:0000256" key="4">
    <source>
        <dbReference type="ARBA" id="ARBA00022741"/>
    </source>
</evidence>
<dbReference type="InterPro" id="IPR000403">
    <property type="entry name" value="PI3/4_kinase_cat_dom"/>
</dbReference>
<dbReference type="PROSITE" id="PS51190">
    <property type="entry name" value="FATC"/>
    <property type="match status" value="1"/>
</dbReference>
<keyword evidence="9" id="KW-0812">Transmembrane</keyword>
<reference evidence="12 13" key="1">
    <citation type="submission" date="2024-04" db="EMBL/GenBank/DDBJ databases">
        <title>Tritrichomonas musculus Genome.</title>
        <authorList>
            <person name="Alves-Ferreira E."/>
            <person name="Grigg M."/>
            <person name="Lorenzi H."/>
            <person name="Galac M."/>
        </authorList>
    </citation>
    <scope>NUCLEOTIDE SEQUENCE [LARGE SCALE GENOMIC DNA]</scope>
    <source>
        <strain evidence="12 13">EAF2021</strain>
    </source>
</reference>
<dbReference type="InterPro" id="IPR011009">
    <property type="entry name" value="Kinase-like_dom_sf"/>
</dbReference>
<feature type="domain" description="PI3K/PI4K catalytic" evidence="10">
    <location>
        <begin position="2281"/>
        <end position="2606"/>
    </location>
</feature>
<dbReference type="EMBL" id="JAPFFF010000001">
    <property type="protein sequence ID" value="KAK8898899.1"/>
    <property type="molecule type" value="Genomic_DNA"/>
</dbReference>
<evidence type="ECO:0000256" key="6">
    <source>
        <dbReference type="ARBA" id="ARBA00022777"/>
    </source>
</evidence>
<keyword evidence="8" id="KW-0539">Nucleus</keyword>
<dbReference type="InterPro" id="IPR036940">
    <property type="entry name" value="PI3/4_kinase_cat_sf"/>
</dbReference>
<keyword evidence="13" id="KW-1185">Reference proteome</keyword>
<evidence type="ECO:0000256" key="8">
    <source>
        <dbReference type="ARBA" id="ARBA00023242"/>
    </source>
</evidence>
<evidence type="ECO:0000313" key="13">
    <source>
        <dbReference type="Proteomes" id="UP001470230"/>
    </source>
</evidence>
<dbReference type="PROSITE" id="PS50290">
    <property type="entry name" value="PI3_4_KINASE_3"/>
    <property type="match status" value="1"/>
</dbReference>
<dbReference type="Pfam" id="PF00454">
    <property type="entry name" value="PI3_PI4_kinase"/>
    <property type="match status" value="1"/>
</dbReference>
<protein>
    <recommendedName>
        <fullName evidence="2">non-specific serine/threonine protein kinase</fullName>
        <ecNumber evidence="2">2.7.11.1</ecNumber>
    </recommendedName>
</protein>
<evidence type="ECO:0000256" key="9">
    <source>
        <dbReference type="SAM" id="Phobius"/>
    </source>
</evidence>
<dbReference type="EC" id="2.7.11.1" evidence="2"/>
<dbReference type="PANTHER" id="PTHR37079:SF4">
    <property type="entry name" value="SERINE_THREONINE-PROTEIN KINASE ATM"/>
    <property type="match status" value="1"/>
</dbReference>
<keyword evidence="4" id="KW-0547">Nucleotide-binding</keyword>
<accession>A0ABR2L6B9</accession>
<evidence type="ECO:0000256" key="7">
    <source>
        <dbReference type="ARBA" id="ARBA00022840"/>
    </source>
</evidence>
<dbReference type="CDD" id="cd05171">
    <property type="entry name" value="PIKKc_ATM"/>
    <property type="match status" value="1"/>
</dbReference>